<proteinExistence type="predicted"/>
<evidence type="ECO:0000256" key="1">
    <source>
        <dbReference type="SAM" id="Phobius"/>
    </source>
</evidence>
<protein>
    <submittedName>
        <fullName evidence="2">Uncharacterized protein</fullName>
    </submittedName>
</protein>
<keyword evidence="3" id="KW-1185">Reference proteome</keyword>
<name>A0A4Q9VKM3_9HYPH</name>
<gene>
    <name evidence="2" type="ORF">EYW49_15320</name>
</gene>
<feature type="transmembrane region" description="Helical" evidence="1">
    <location>
        <begin position="147"/>
        <end position="165"/>
    </location>
</feature>
<keyword evidence="1" id="KW-1133">Transmembrane helix</keyword>
<keyword evidence="1" id="KW-0812">Transmembrane</keyword>
<sequence>MTTVSDARGIDLGPIKIGLALVLITLALNIGLGAMFGLNEDLFQDYIKAGIAAHPTLFPDAAKEAGYMWRWIQRAHFHAGGIGAFSLGLVILTALTDLSVLRKRITAGLIGLSGFYPVAWFLMFYYAPLVGRTAAHHLFVVELCTDIGVGGLCLGLLSLVAGIFLPKRA</sequence>
<dbReference type="Proteomes" id="UP000292781">
    <property type="component" value="Unassembled WGS sequence"/>
</dbReference>
<reference evidence="2 3" key="1">
    <citation type="submission" date="2019-02" db="EMBL/GenBank/DDBJ databases">
        <title>Siculibacillus lacustris gen. nov., sp. nov., a new rosette-forming bacterium isolated from a freshwater crater lake (Lake St. Ana, Romania).</title>
        <authorList>
            <person name="Felfoldi T."/>
            <person name="Marton Z."/>
            <person name="Szabo A."/>
            <person name="Mentes A."/>
            <person name="Boka K."/>
            <person name="Marialigeti K."/>
            <person name="Mathe I."/>
            <person name="Koncz M."/>
            <person name="Schumann P."/>
            <person name="Toth E."/>
        </authorList>
    </citation>
    <scope>NUCLEOTIDE SEQUENCE [LARGE SCALE GENOMIC DNA]</scope>
    <source>
        <strain evidence="2 3">SA-279</strain>
    </source>
</reference>
<accession>A0A4Q9VKM3</accession>
<dbReference type="RefSeq" id="WP_131310464.1">
    <property type="nucleotide sequence ID" value="NZ_SJFN01000023.1"/>
</dbReference>
<evidence type="ECO:0000313" key="2">
    <source>
        <dbReference type="EMBL" id="TBW35980.1"/>
    </source>
</evidence>
<dbReference type="EMBL" id="SJFN01000023">
    <property type="protein sequence ID" value="TBW35980.1"/>
    <property type="molecule type" value="Genomic_DNA"/>
</dbReference>
<dbReference type="AlphaFoldDB" id="A0A4Q9VKM3"/>
<keyword evidence="1" id="KW-0472">Membrane</keyword>
<evidence type="ECO:0000313" key="3">
    <source>
        <dbReference type="Proteomes" id="UP000292781"/>
    </source>
</evidence>
<dbReference type="OrthoDB" id="7069278at2"/>
<organism evidence="2 3">
    <name type="scientific">Siculibacillus lacustris</name>
    <dbReference type="NCBI Taxonomy" id="1549641"/>
    <lineage>
        <taxon>Bacteria</taxon>
        <taxon>Pseudomonadati</taxon>
        <taxon>Pseudomonadota</taxon>
        <taxon>Alphaproteobacteria</taxon>
        <taxon>Hyphomicrobiales</taxon>
        <taxon>Ancalomicrobiaceae</taxon>
        <taxon>Siculibacillus</taxon>
    </lineage>
</organism>
<feature type="transmembrane region" description="Helical" evidence="1">
    <location>
        <begin position="17"/>
        <end position="38"/>
    </location>
</feature>
<comment type="caution">
    <text evidence="2">The sequence shown here is derived from an EMBL/GenBank/DDBJ whole genome shotgun (WGS) entry which is preliminary data.</text>
</comment>
<feature type="transmembrane region" description="Helical" evidence="1">
    <location>
        <begin position="75"/>
        <end position="95"/>
    </location>
</feature>
<feature type="transmembrane region" description="Helical" evidence="1">
    <location>
        <begin position="107"/>
        <end position="127"/>
    </location>
</feature>